<evidence type="ECO:0000256" key="1">
    <source>
        <dbReference type="SAM" id="MobiDB-lite"/>
    </source>
</evidence>
<evidence type="ECO:0000313" key="2">
    <source>
        <dbReference type="EMBL" id="CAB3405355.1"/>
    </source>
</evidence>
<proteinExistence type="predicted"/>
<feature type="region of interest" description="Disordered" evidence="1">
    <location>
        <begin position="204"/>
        <end position="297"/>
    </location>
</feature>
<dbReference type="EMBL" id="CADEPM010000004">
    <property type="protein sequence ID" value="CAB3405355.1"/>
    <property type="molecule type" value="Genomic_DNA"/>
</dbReference>
<comment type="caution">
    <text evidence="2">The sequence shown here is derived from an EMBL/GenBank/DDBJ whole genome shotgun (WGS) entry which is preliminary data.</text>
</comment>
<gene>
    <name evidence="2" type="ORF">CBOVIS_LOCUS7563</name>
</gene>
<sequence>MQRSYEYSLLDFTERLAKAEARFGDDLHSIIETFTNSRLDLPLKRLDDLSKLHTGAARNLRKMMDAKKSEALNLWKLCNIYSVAAVELDKSMRAIRASLRAQQLSDVGATTTTTTTRSQGARQKMKSLIDEIRHGEPKWRNPFQSRKASSSRKNTGGSSTDESSPPPAIPHRHQFAPTVYTDLQKATAVANGIADSLRHQDDRTVIRIKSDTTRRPPIAQKPRLKRDDDDDVVPPTMITVDCATPPTPSPRAVYYGGESDAPPSQRLSSSAYSSNYSTTSSSNANVTMFNVDSRPPSSLEHARLVHIGSDENLNRLH</sequence>
<reference evidence="2 3" key="1">
    <citation type="submission" date="2020-04" db="EMBL/GenBank/DDBJ databases">
        <authorList>
            <person name="Laetsch R D."/>
            <person name="Stevens L."/>
            <person name="Kumar S."/>
            <person name="Blaxter L. M."/>
        </authorList>
    </citation>
    <scope>NUCLEOTIDE SEQUENCE [LARGE SCALE GENOMIC DNA]</scope>
</reference>
<feature type="compositionally biased region" description="Basic and acidic residues" evidence="1">
    <location>
        <begin position="204"/>
        <end position="214"/>
    </location>
</feature>
<dbReference type="AlphaFoldDB" id="A0A8S1EVA8"/>
<accession>A0A8S1EVA8</accession>
<feature type="region of interest" description="Disordered" evidence="1">
    <location>
        <begin position="132"/>
        <end position="173"/>
    </location>
</feature>
<keyword evidence="3" id="KW-1185">Reference proteome</keyword>
<dbReference type="Proteomes" id="UP000494206">
    <property type="component" value="Unassembled WGS sequence"/>
</dbReference>
<feature type="compositionally biased region" description="Polar residues" evidence="1">
    <location>
        <begin position="142"/>
        <end position="163"/>
    </location>
</feature>
<evidence type="ECO:0000313" key="3">
    <source>
        <dbReference type="Proteomes" id="UP000494206"/>
    </source>
</evidence>
<feature type="compositionally biased region" description="Low complexity" evidence="1">
    <location>
        <begin position="268"/>
        <end position="284"/>
    </location>
</feature>
<dbReference type="OrthoDB" id="5867147at2759"/>
<protein>
    <submittedName>
        <fullName evidence="2">Uncharacterized protein</fullName>
    </submittedName>
</protein>
<name>A0A8S1EVA8_9PELO</name>
<organism evidence="2 3">
    <name type="scientific">Caenorhabditis bovis</name>
    <dbReference type="NCBI Taxonomy" id="2654633"/>
    <lineage>
        <taxon>Eukaryota</taxon>
        <taxon>Metazoa</taxon>
        <taxon>Ecdysozoa</taxon>
        <taxon>Nematoda</taxon>
        <taxon>Chromadorea</taxon>
        <taxon>Rhabditida</taxon>
        <taxon>Rhabditina</taxon>
        <taxon>Rhabditomorpha</taxon>
        <taxon>Rhabditoidea</taxon>
        <taxon>Rhabditidae</taxon>
        <taxon>Peloderinae</taxon>
        <taxon>Caenorhabditis</taxon>
    </lineage>
</organism>